<dbReference type="Gene3D" id="3.15.10.10">
    <property type="entry name" value="Bactericidal permeability-increasing protein, domain 1"/>
    <property type="match status" value="1"/>
</dbReference>
<dbReference type="EMBL" id="CATQJL010000001">
    <property type="protein sequence ID" value="CAJ0591348.1"/>
    <property type="molecule type" value="Genomic_DNA"/>
</dbReference>
<keyword evidence="2" id="KW-1185">Reference proteome</keyword>
<dbReference type="GO" id="GO:0008289">
    <property type="term" value="F:lipid binding"/>
    <property type="evidence" value="ECO:0007669"/>
    <property type="project" value="InterPro"/>
</dbReference>
<evidence type="ECO:0000313" key="1">
    <source>
        <dbReference type="EMBL" id="CAJ0591348.1"/>
    </source>
</evidence>
<dbReference type="Proteomes" id="UP001176961">
    <property type="component" value="Unassembled WGS sequence"/>
</dbReference>
<reference evidence="1" key="1">
    <citation type="submission" date="2023-07" db="EMBL/GenBank/DDBJ databases">
        <authorList>
            <consortium name="CYATHOMIX"/>
        </authorList>
    </citation>
    <scope>NUCLEOTIDE SEQUENCE</scope>
    <source>
        <strain evidence="1">N/A</strain>
    </source>
</reference>
<evidence type="ECO:0000313" key="2">
    <source>
        <dbReference type="Proteomes" id="UP001176961"/>
    </source>
</evidence>
<accession>A0AA36DPK4</accession>
<gene>
    <name evidence="1" type="ORF">CYNAS_LOCUS3331</name>
</gene>
<name>A0AA36DPK4_CYLNA</name>
<protein>
    <submittedName>
        <fullName evidence="1">Uncharacterized protein</fullName>
    </submittedName>
</protein>
<dbReference type="SUPFAM" id="SSF55394">
    <property type="entry name" value="Bactericidal permeability-increasing protein, BPI"/>
    <property type="match status" value="1"/>
</dbReference>
<dbReference type="AlphaFoldDB" id="A0AA36DPK4"/>
<dbReference type="InterPro" id="IPR017943">
    <property type="entry name" value="Bactericidal_perm-incr_a/b_dom"/>
</dbReference>
<organism evidence="1 2">
    <name type="scientific">Cylicocyclus nassatus</name>
    <name type="common">Nematode worm</name>
    <dbReference type="NCBI Taxonomy" id="53992"/>
    <lineage>
        <taxon>Eukaryota</taxon>
        <taxon>Metazoa</taxon>
        <taxon>Ecdysozoa</taxon>
        <taxon>Nematoda</taxon>
        <taxon>Chromadorea</taxon>
        <taxon>Rhabditida</taxon>
        <taxon>Rhabditina</taxon>
        <taxon>Rhabditomorpha</taxon>
        <taxon>Strongyloidea</taxon>
        <taxon>Strongylidae</taxon>
        <taxon>Cylicocyclus</taxon>
    </lineage>
</organism>
<comment type="caution">
    <text evidence="1">The sequence shown here is derived from an EMBL/GenBank/DDBJ whole genome shotgun (WGS) entry which is preliminary data.</text>
</comment>
<sequence>MELCIDANIVSLLRGKKPSKSPFTLTVTPNIWNVLETEENIINEAVRSITIPEFDGQQDLVKYRIWDGRLDYFCVPKTGASFQDMSNGVRVNLRGVQFRAIVKGRVELGKKVFGKWVQIARMSGDIKATCENADVDITLVWNDFTFTPTVTVNSDFHIEFTHHLRNLDFLRGEIQKRVRNKVNSEVPQKIAEVIENKVNPRLQKFKEKMIAKGYSDYDIEWNVENNALQVCIKPK</sequence>
<proteinExistence type="predicted"/>